<dbReference type="Gene3D" id="3.40.50.300">
    <property type="entry name" value="P-loop containing nucleotide triphosphate hydrolases"/>
    <property type="match status" value="1"/>
</dbReference>
<dbReference type="AlphaFoldDB" id="A0A3S0STG5"/>
<comment type="caution">
    <text evidence="2">The sequence shown here is derived from an EMBL/GenBank/DDBJ whole genome shotgun (WGS) entry which is preliminary data.</text>
</comment>
<dbReference type="Proteomes" id="UP000278081">
    <property type="component" value="Unassembled WGS sequence"/>
</dbReference>
<dbReference type="InterPro" id="IPR027417">
    <property type="entry name" value="P-loop_NTPase"/>
</dbReference>
<dbReference type="InterPro" id="IPR041679">
    <property type="entry name" value="DNA2/NAM7-like_C"/>
</dbReference>
<evidence type="ECO:0000313" key="2">
    <source>
        <dbReference type="EMBL" id="RUM03732.1"/>
    </source>
</evidence>
<protein>
    <recommendedName>
        <fullName evidence="1">DNA2/NAM7 helicase-like C-terminal domain-containing protein</fullName>
    </recommendedName>
</protein>
<feature type="domain" description="DNA2/NAM7 helicase-like C-terminal" evidence="1">
    <location>
        <begin position="35"/>
        <end position="92"/>
    </location>
</feature>
<dbReference type="SUPFAM" id="SSF52540">
    <property type="entry name" value="P-loop containing nucleoside triphosphate hydrolases"/>
    <property type="match status" value="1"/>
</dbReference>
<dbReference type="Pfam" id="PF13087">
    <property type="entry name" value="AAA_12"/>
    <property type="match status" value="1"/>
</dbReference>
<organism evidence="2 3">
    <name type="scientific">Rhizobium chutanense</name>
    <dbReference type="NCBI Taxonomy" id="2035448"/>
    <lineage>
        <taxon>Bacteria</taxon>
        <taxon>Pseudomonadati</taxon>
        <taxon>Pseudomonadota</taxon>
        <taxon>Alphaproteobacteria</taxon>
        <taxon>Hyphomicrobiales</taxon>
        <taxon>Rhizobiaceae</taxon>
        <taxon>Rhizobium/Agrobacterium group</taxon>
        <taxon>Rhizobium</taxon>
    </lineage>
</organism>
<evidence type="ECO:0000259" key="1">
    <source>
        <dbReference type="Pfam" id="PF13087"/>
    </source>
</evidence>
<dbReference type="OrthoDB" id="9757917at2"/>
<reference evidence="2 3" key="1">
    <citation type="submission" date="2018-11" db="EMBL/GenBank/DDBJ databases">
        <title>Rhizobium chutanense sp. nov., isolated from root nodules of Phaseolus vulgaris in China.</title>
        <authorList>
            <person name="Huo Y."/>
        </authorList>
    </citation>
    <scope>NUCLEOTIDE SEQUENCE [LARGE SCALE GENOMIC DNA]</scope>
    <source>
        <strain evidence="2 3">C16</strain>
    </source>
</reference>
<gene>
    <name evidence="2" type="ORF">EFR84_19275</name>
</gene>
<evidence type="ECO:0000313" key="3">
    <source>
        <dbReference type="Proteomes" id="UP000278081"/>
    </source>
</evidence>
<name>A0A3S0STG5_9HYPH</name>
<proteinExistence type="predicted"/>
<dbReference type="EMBL" id="RJTJ01000017">
    <property type="protein sequence ID" value="RUM03732.1"/>
    <property type="molecule type" value="Genomic_DNA"/>
</dbReference>
<sequence>MTPFVVVQDNLRDKLVDSRVLDGWVDGPRTWVRDRVGTVQTVQGREADIVFFVLSAQSPSQQGARAWAGGRPNLANVGVTRAKTSLFVIGNRAAWKSAGFFAALHRYLPQRNL</sequence>
<accession>A0A3S0STG5</accession>
<dbReference type="RefSeq" id="WP_077991556.1">
    <property type="nucleotide sequence ID" value="NZ_ML133764.1"/>
</dbReference>
<dbReference type="GeneID" id="45961632"/>